<dbReference type="Proteomes" id="UP000597507">
    <property type="component" value="Unassembled WGS sequence"/>
</dbReference>
<accession>A0A8J3ECA1</accession>
<dbReference type="InterPro" id="IPR018755">
    <property type="entry name" value="Phage_Mu_Gp48"/>
</dbReference>
<gene>
    <name evidence="1" type="ORF">GCM10010964_18800</name>
</gene>
<organism evidence="1 2">
    <name type="scientific">Caldovatus sediminis</name>
    <dbReference type="NCBI Taxonomy" id="2041189"/>
    <lineage>
        <taxon>Bacteria</taxon>
        <taxon>Pseudomonadati</taxon>
        <taxon>Pseudomonadota</taxon>
        <taxon>Alphaproteobacteria</taxon>
        <taxon>Acetobacterales</taxon>
        <taxon>Roseomonadaceae</taxon>
        <taxon>Caldovatus</taxon>
    </lineage>
</organism>
<proteinExistence type="predicted"/>
<dbReference type="AlphaFoldDB" id="A0A8J3ECA1"/>
<name>A0A8J3ECA1_9PROT</name>
<dbReference type="RefSeq" id="WP_188899744.1">
    <property type="nucleotide sequence ID" value="NZ_BMKS01000004.1"/>
</dbReference>
<evidence type="ECO:0000313" key="1">
    <source>
        <dbReference type="EMBL" id="GGG31100.1"/>
    </source>
</evidence>
<reference evidence="1 2" key="1">
    <citation type="journal article" date="2014" name="Int. J. Syst. Evol. Microbiol.">
        <title>Complete genome sequence of Corynebacterium casei LMG S-19264T (=DSM 44701T), isolated from a smear-ripened cheese.</title>
        <authorList>
            <consortium name="US DOE Joint Genome Institute (JGI-PGF)"/>
            <person name="Walter F."/>
            <person name="Albersmeier A."/>
            <person name="Kalinowski J."/>
            <person name="Ruckert C."/>
        </authorList>
    </citation>
    <scope>NUCLEOTIDE SEQUENCE [LARGE SCALE GENOMIC DNA]</scope>
    <source>
        <strain evidence="1 2">CGMCC 1.16330</strain>
    </source>
</reference>
<comment type="caution">
    <text evidence="1">The sequence shown here is derived from an EMBL/GenBank/DDBJ whole genome shotgun (WGS) entry which is preliminary data.</text>
</comment>
<sequence>MTPATWPVATAPFATAPAGAAAAPGPEPGAGPETRLRSAEDVLAELLALLPSGWAWPREADSALARLLRGAAAEIARIEAAAAALLAQVDLRAADALLPDYERVLGPDPCGRDLLLTGLDERRRAAHQRWTAGGLQTPAYFEAIAAQLGVPEARVEESRPFVCGGAEAGMELVPPAEVFVWRMHLPPTRVIEFEAGGAEAGAPLGEIVPALVECVIRRLAPAHTTPVFSYPEAA</sequence>
<protein>
    <submittedName>
        <fullName evidence="1">Tail protein</fullName>
    </submittedName>
</protein>
<dbReference type="EMBL" id="BMKS01000004">
    <property type="protein sequence ID" value="GGG31100.1"/>
    <property type="molecule type" value="Genomic_DNA"/>
</dbReference>
<keyword evidence="2" id="KW-1185">Reference proteome</keyword>
<evidence type="ECO:0000313" key="2">
    <source>
        <dbReference type="Proteomes" id="UP000597507"/>
    </source>
</evidence>
<dbReference type="Pfam" id="PF10076">
    <property type="entry name" value="Phage_Mu_Gp48"/>
    <property type="match status" value="1"/>
</dbReference>